<organism evidence="1 2">
    <name type="scientific">Borrelia parkeri SLO</name>
    <dbReference type="NCBI Taxonomy" id="1313294"/>
    <lineage>
        <taxon>Bacteria</taxon>
        <taxon>Pseudomonadati</taxon>
        <taxon>Spirochaetota</taxon>
        <taxon>Spirochaetia</taxon>
        <taxon>Spirochaetales</taxon>
        <taxon>Borreliaceae</taxon>
        <taxon>Borrelia</taxon>
    </lineage>
</organism>
<reference evidence="1" key="1">
    <citation type="submission" date="2016-10" db="EMBL/GenBank/DDBJ databases">
        <title>Comparative Genomics of Relapsing Fever Spirochetes.</title>
        <authorList>
            <person name="Schwan T.G."/>
            <person name="Raffel S.J."/>
            <person name="Porcella S.F."/>
            <person name="Martens C.A."/>
            <person name="Bruno D.P."/>
            <person name="Ricklefs S.M."/>
            <person name="Barbian K.B."/>
        </authorList>
    </citation>
    <scope>NUCLEOTIDE SEQUENCE</scope>
    <source>
        <strain evidence="1">SLO</strain>
    </source>
</reference>
<evidence type="ECO:0000313" key="1">
    <source>
        <dbReference type="EMBL" id="AHH09820.1"/>
    </source>
</evidence>
<gene>
    <name evidence="1" type="ORF">BPA_0065800</name>
</gene>
<accession>A0ABM5PKY0</accession>
<keyword evidence="2" id="KW-1185">Reference proteome</keyword>
<name>A0ABM5PKY0_BORPR</name>
<sequence length="265" mass="30463">MIWFVFCFSMKKFDNNIILLIVFLLVVGCGLEDIGIVDSPLVIDSRASRDTLAFALPSWYFGNNHNSRVRGFDIYYKFYPEGANYHFRGFAESVQKDFNALKSVFNNVNEFNRRGFYKINLDGDRFSGKPTLKLDKSWIQGNFPLYFELNFENLRKSTPGSVFINIRKGNNSSAPLIRSIKTVYRSYVVNDLYREFSEVLKKSKVTNSTNRPFDLKHISDSFFTKDVSPKYNLVIFVMAVGNAIEDDLYSVIVNLGSLHGFELSS</sequence>
<evidence type="ECO:0000313" key="2">
    <source>
        <dbReference type="Proteomes" id="UP000019331"/>
    </source>
</evidence>
<protein>
    <recommendedName>
        <fullName evidence="3">Lipoprotein</fullName>
    </recommendedName>
</protein>
<evidence type="ECO:0008006" key="3">
    <source>
        <dbReference type="Google" id="ProtNLM"/>
    </source>
</evidence>
<proteinExistence type="predicted"/>
<dbReference type="Proteomes" id="UP000019331">
    <property type="component" value="Chromosome"/>
</dbReference>
<dbReference type="EMBL" id="CP005851">
    <property type="protein sequence ID" value="AHH09820.1"/>
    <property type="molecule type" value="Genomic_DNA"/>
</dbReference>